<comment type="caution">
    <text evidence="1">The sequence shown here is derived from an EMBL/GenBank/DDBJ whole genome shotgun (WGS) entry which is preliminary data.</text>
</comment>
<name>A0ACC0DZL8_9BASI</name>
<reference evidence="2" key="1">
    <citation type="journal article" date="2018" name="BMC Genomics">
        <title>Genomic insights into host adaptation between the wheat stripe rust pathogen (Puccinia striiformis f. sp. tritici) and the barley stripe rust pathogen (Puccinia striiformis f. sp. hordei).</title>
        <authorList>
            <person name="Xia C."/>
            <person name="Wang M."/>
            <person name="Yin C."/>
            <person name="Cornejo O.E."/>
            <person name="Hulbert S.H."/>
            <person name="Chen X."/>
        </authorList>
    </citation>
    <scope>NUCLEOTIDE SEQUENCE [LARGE SCALE GENOMIC DNA]</scope>
    <source>
        <strain evidence="2">93-210</strain>
    </source>
</reference>
<evidence type="ECO:0000313" key="1">
    <source>
        <dbReference type="EMBL" id="KAI7940943.1"/>
    </source>
</evidence>
<accession>A0ACC0DZL8</accession>
<keyword evidence="2" id="KW-1185">Reference proteome</keyword>
<reference evidence="1 2" key="3">
    <citation type="journal article" date="2022" name="Microbiol. Spectr.">
        <title>Folding features and dynamics of 3D genome architecture in plant fungal pathogens.</title>
        <authorList>
            <person name="Xia C."/>
        </authorList>
    </citation>
    <scope>NUCLEOTIDE SEQUENCE [LARGE SCALE GENOMIC DNA]</scope>
    <source>
        <strain evidence="1 2">93-210</strain>
    </source>
</reference>
<protein>
    <submittedName>
        <fullName evidence="1">Uncharacterized protein</fullName>
    </submittedName>
</protein>
<gene>
    <name evidence="1" type="ORF">MJO28_013228</name>
</gene>
<dbReference type="Proteomes" id="UP001060170">
    <property type="component" value="Chromosome 13"/>
</dbReference>
<organism evidence="1 2">
    <name type="scientific">Puccinia striiformis f. sp. tritici</name>
    <dbReference type="NCBI Taxonomy" id="168172"/>
    <lineage>
        <taxon>Eukaryota</taxon>
        <taxon>Fungi</taxon>
        <taxon>Dikarya</taxon>
        <taxon>Basidiomycota</taxon>
        <taxon>Pucciniomycotina</taxon>
        <taxon>Pucciniomycetes</taxon>
        <taxon>Pucciniales</taxon>
        <taxon>Pucciniaceae</taxon>
        <taxon>Puccinia</taxon>
    </lineage>
</organism>
<sequence length="139" mass="15722">MANRIYWDHDQVDAGLSSNGVLLAWLGAPGNYERWGFPPSRNDAASEILEEMQANGLHYHTSTSIQFGISRLITLYQSAGKRYRQRVGCEPPASQTMTAERGWGSPEGELLLMCRHWYTLDPIMRERDLLVDIGIILNV</sequence>
<dbReference type="EMBL" id="CM045877">
    <property type="protein sequence ID" value="KAI7940943.1"/>
    <property type="molecule type" value="Genomic_DNA"/>
</dbReference>
<reference evidence="2" key="2">
    <citation type="journal article" date="2018" name="Mol. Plant Microbe Interact.">
        <title>Genome sequence resources for the wheat stripe rust pathogen (Puccinia striiformis f. sp. tritici) and the barley stripe rust pathogen (Puccinia striiformis f. sp. hordei).</title>
        <authorList>
            <person name="Xia C."/>
            <person name="Wang M."/>
            <person name="Yin C."/>
            <person name="Cornejo O.E."/>
            <person name="Hulbert S.H."/>
            <person name="Chen X."/>
        </authorList>
    </citation>
    <scope>NUCLEOTIDE SEQUENCE [LARGE SCALE GENOMIC DNA]</scope>
    <source>
        <strain evidence="2">93-210</strain>
    </source>
</reference>
<evidence type="ECO:0000313" key="2">
    <source>
        <dbReference type="Proteomes" id="UP001060170"/>
    </source>
</evidence>
<proteinExistence type="predicted"/>